<dbReference type="RefSeq" id="WP_006701581.1">
    <property type="nucleotide sequence ID" value="NZ_JH932301.1"/>
</dbReference>
<keyword evidence="5" id="KW-0067">ATP-binding</keyword>
<dbReference type="PANTHER" id="PTHR43776">
    <property type="entry name" value="TRANSPORT ATP-BINDING PROTEIN"/>
    <property type="match status" value="1"/>
</dbReference>
<dbReference type="AlphaFoldDB" id="K1LUF8"/>
<evidence type="ECO:0000256" key="2">
    <source>
        <dbReference type="ARBA" id="ARBA00005417"/>
    </source>
</evidence>
<dbReference type="EMBL" id="AGZE01000026">
    <property type="protein sequence ID" value="EKB55747.1"/>
    <property type="molecule type" value="Genomic_DNA"/>
</dbReference>
<dbReference type="Proteomes" id="UP000005147">
    <property type="component" value="Unassembled WGS sequence"/>
</dbReference>
<feature type="domain" description="Oligopeptide/dipeptide ABC transporter C-terminal" evidence="6">
    <location>
        <begin position="44"/>
        <end position="77"/>
    </location>
</feature>
<evidence type="ECO:0000256" key="5">
    <source>
        <dbReference type="ARBA" id="ARBA00022840"/>
    </source>
</evidence>
<dbReference type="STRING" id="883112.HMPREF9707_00934"/>
<comment type="subcellular location">
    <subcellularLocation>
        <location evidence="1">Cell membrane</location>
        <topology evidence="1">Peripheral membrane protein</topology>
    </subcellularLocation>
</comment>
<dbReference type="SUPFAM" id="SSF52540">
    <property type="entry name" value="P-loop containing nucleoside triphosphate hydrolases"/>
    <property type="match status" value="1"/>
</dbReference>
<reference evidence="7 8" key="1">
    <citation type="submission" date="2012-07" db="EMBL/GenBank/DDBJ databases">
        <title>The Genome Sequence of Facklamia ignava CCUG 37419.</title>
        <authorList>
            <consortium name="The Broad Institute Genome Sequencing Platform"/>
            <person name="Earl A."/>
            <person name="Ward D."/>
            <person name="Feldgarden M."/>
            <person name="Gevers D."/>
            <person name="Huys G."/>
            <person name="Walker B."/>
            <person name="Young S.K."/>
            <person name="Zeng Q."/>
            <person name="Gargeya S."/>
            <person name="Fitzgerald M."/>
            <person name="Haas B."/>
            <person name="Abouelleil A."/>
            <person name="Alvarado L."/>
            <person name="Arachchi H.M."/>
            <person name="Berlin A.M."/>
            <person name="Chapman S.B."/>
            <person name="Goldberg J."/>
            <person name="Griggs A."/>
            <person name="Gujja S."/>
            <person name="Hansen M."/>
            <person name="Howarth C."/>
            <person name="Imamovic A."/>
            <person name="Larimer J."/>
            <person name="McCowen C."/>
            <person name="Montmayeur A."/>
            <person name="Murphy C."/>
            <person name="Neiman D."/>
            <person name="Pearson M."/>
            <person name="Priest M."/>
            <person name="Roberts A."/>
            <person name="Saif S."/>
            <person name="Shea T."/>
            <person name="Sisk P."/>
            <person name="Sykes S."/>
            <person name="Wortman J."/>
            <person name="Nusbaum C."/>
            <person name="Birren B."/>
        </authorList>
    </citation>
    <scope>NUCLEOTIDE SEQUENCE [LARGE SCALE GENOMIC DNA]</scope>
    <source>
        <strain evidence="7 8">CCUG 37419</strain>
    </source>
</reference>
<evidence type="ECO:0000313" key="7">
    <source>
        <dbReference type="EMBL" id="EKB55747.1"/>
    </source>
</evidence>
<keyword evidence="8" id="KW-1185">Reference proteome</keyword>
<name>K1LUF8_9LACT</name>
<keyword evidence="3" id="KW-0813">Transport</keyword>
<dbReference type="eggNOG" id="COG4608">
    <property type="taxonomic scope" value="Bacteria"/>
</dbReference>
<proteinExistence type="inferred from homology"/>
<accession>K1LUF8</accession>
<dbReference type="InterPro" id="IPR013563">
    <property type="entry name" value="Oligopep_ABC_C"/>
</dbReference>
<evidence type="ECO:0000256" key="4">
    <source>
        <dbReference type="ARBA" id="ARBA00022741"/>
    </source>
</evidence>
<dbReference type="PATRIC" id="fig|883112.3.peg.931"/>
<dbReference type="InterPro" id="IPR027417">
    <property type="entry name" value="P-loop_NTPase"/>
</dbReference>
<gene>
    <name evidence="7" type="ORF">HMPREF9707_00934</name>
</gene>
<dbReference type="GO" id="GO:0005886">
    <property type="term" value="C:plasma membrane"/>
    <property type="evidence" value="ECO:0007669"/>
    <property type="project" value="UniProtKB-SubCell"/>
</dbReference>
<keyword evidence="4" id="KW-0547">Nucleotide-binding</keyword>
<comment type="caution">
    <text evidence="7">The sequence shown here is derived from an EMBL/GenBank/DDBJ whole genome shotgun (WGS) entry which is preliminary data.</text>
</comment>
<dbReference type="InterPro" id="IPR050319">
    <property type="entry name" value="ABC_transp_ATP-bind"/>
</dbReference>
<dbReference type="GO" id="GO:0015833">
    <property type="term" value="P:peptide transport"/>
    <property type="evidence" value="ECO:0007669"/>
    <property type="project" value="InterPro"/>
</dbReference>
<evidence type="ECO:0000313" key="8">
    <source>
        <dbReference type="Proteomes" id="UP000005147"/>
    </source>
</evidence>
<dbReference type="PANTHER" id="PTHR43776:SF7">
    <property type="entry name" value="D,D-DIPEPTIDE TRANSPORT ATP-BINDING PROTEIN DDPF-RELATED"/>
    <property type="match status" value="1"/>
</dbReference>
<dbReference type="HOGENOM" id="CLU_000604_1_23_9"/>
<evidence type="ECO:0000256" key="3">
    <source>
        <dbReference type="ARBA" id="ARBA00022448"/>
    </source>
</evidence>
<dbReference type="Gene3D" id="3.40.50.300">
    <property type="entry name" value="P-loop containing nucleotide triphosphate hydrolases"/>
    <property type="match status" value="1"/>
</dbReference>
<evidence type="ECO:0000256" key="1">
    <source>
        <dbReference type="ARBA" id="ARBA00004202"/>
    </source>
</evidence>
<dbReference type="GO" id="GO:0005524">
    <property type="term" value="F:ATP binding"/>
    <property type="evidence" value="ECO:0007669"/>
    <property type="project" value="UniProtKB-KW"/>
</dbReference>
<protein>
    <recommendedName>
        <fullName evidence="6">Oligopeptide/dipeptide ABC transporter C-terminal domain-containing protein</fullName>
    </recommendedName>
</protein>
<organism evidence="7 8">
    <name type="scientific">Falseniella ignava CCUG 37419</name>
    <dbReference type="NCBI Taxonomy" id="883112"/>
    <lineage>
        <taxon>Bacteria</taxon>
        <taxon>Bacillati</taxon>
        <taxon>Bacillota</taxon>
        <taxon>Bacilli</taxon>
        <taxon>Lactobacillales</taxon>
        <taxon>Aerococcaceae</taxon>
        <taxon>Falseniella</taxon>
    </lineage>
</organism>
<evidence type="ECO:0000259" key="6">
    <source>
        <dbReference type="Pfam" id="PF08352"/>
    </source>
</evidence>
<dbReference type="Pfam" id="PF08352">
    <property type="entry name" value="oligo_HPY"/>
    <property type="match status" value="1"/>
</dbReference>
<sequence>MLTLMLLDFKKEKNLTYLFIAYDLSMVKYISDRIAVMYHEKILELASADDIYHHPVPPYTKSLLSAIPQPNPRSEAHRKRLIYQHEEFSEPLKYHEVRLNHFVLASDRQLDKWVK</sequence>
<comment type="similarity">
    <text evidence="2">Belongs to the ABC transporter superfamily.</text>
</comment>